<name>A0A2J8TDX5_PONAB</name>
<organism evidence="2">
    <name type="scientific">Pongo abelii</name>
    <name type="common">Sumatran orangutan</name>
    <name type="synonym">Pongo pygmaeus abelii</name>
    <dbReference type="NCBI Taxonomy" id="9601"/>
    <lineage>
        <taxon>Eukaryota</taxon>
        <taxon>Metazoa</taxon>
        <taxon>Chordata</taxon>
        <taxon>Craniata</taxon>
        <taxon>Vertebrata</taxon>
        <taxon>Euteleostomi</taxon>
        <taxon>Mammalia</taxon>
        <taxon>Eutheria</taxon>
        <taxon>Euarchontoglires</taxon>
        <taxon>Primates</taxon>
        <taxon>Haplorrhini</taxon>
        <taxon>Catarrhini</taxon>
        <taxon>Hominidae</taxon>
        <taxon>Pongo</taxon>
    </lineage>
</organism>
<sequence>MPLQGGAEGAPVPPTPEPLGFGQLPLHPGGTLRQRPGPLRLSWHTRTLRAGALGFWLSPLAPSGSATFESGRADVYGSTLSAAEHPNKETPLFLSEWICLDWGDAGRAGEKQKRKQK</sequence>
<feature type="region of interest" description="Disordered" evidence="1">
    <location>
        <begin position="1"/>
        <end position="37"/>
    </location>
</feature>
<proteinExistence type="predicted"/>
<reference evidence="2" key="1">
    <citation type="submission" date="2017-12" db="EMBL/GenBank/DDBJ databases">
        <title>High-resolution comparative analysis of great ape genomes.</title>
        <authorList>
            <person name="Pollen A."/>
            <person name="Hastie A."/>
            <person name="Hormozdiari F."/>
            <person name="Dougherty M."/>
            <person name="Liu R."/>
            <person name="Chaisson M."/>
            <person name="Hoppe E."/>
            <person name="Hill C."/>
            <person name="Pang A."/>
            <person name="Hillier L."/>
            <person name="Baker C."/>
            <person name="Armstrong J."/>
            <person name="Shendure J."/>
            <person name="Paten B."/>
            <person name="Wilson R."/>
            <person name="Chao H."/>
            <person name="Schneider V."/>
            <person name="Ventura M."/>
            <person name="Kronenberg Z."/>
            <person name="Murali S."/>
            <person name="Gordon D."/>
            <person name="Cantsilieris S."/>
            <person name="Munson K."/>
            <person name="Nelson B."/>
            <person name="Raja A."/>
            <person name="Underwood J."/>
            <person name="Diekhans M."/>
            <person name="Fiddes I."/>
            <person name="Haussler D."/>
            <person name="Eichler E."/>
        </authorList>
    </citation>
    <scope>NUCLEOTIDE SEQUENCE [LARGE SCALE GENOMIC DNA]</scope>
    <source>
        <strain evidence="2">Susie</strain>
    </source>
</reference>
<gene>
    <name evidence="2" type="ORF">CR201_G0035733</name>
</gene>
<evidence type="ECO:0000313" key="2">
    <source>
        <dbReference type="EMBL" id="PNJ31247.1"/>
    </source>
</evidence>
<dbReference type="AlphaFoldDB" id="A0A2J8TDX5"/>
<comment type="caution">
    <text evidence="2">The sequence shown here is derived from an EMBL/GenBank/DDBJ whole genome shotgun (WGS) entry which is preliminary data.</text>
</comment>
<dbReference type="EMBL" id="NDHI03003505">
    <property type="protein sequence ID" value="PNJ31247.1"/>
    <property type="molecule type" value="Genomic_DNA"/>
</dbReference>
<evidence type="ECO:0000256" key="1">
    <source>
        <dbReference type="SAM" id="MobiDB-lite"/>
    </source>
</evidence>
<protein>
    <submittedName>
        <fullName evidence="2">MNX1 isoform 6</fullName>
    </submittedName>
</protein>
<accession>A0A2J8TDX5</accession>